<dbReference type="AlphaFoldDB" id="A0A4V2P900"/>
<organism evidence="2 3">
    <name type="scientific">Cocleimonas flava</name>
    <dbReference type="NCBI Taxonomy" id="634765"/>
    <lineage>
        <taxon>Bacteria</taxon>
        <taxon>Pseudomonadati</taxon>
        <taxon>Pseudomonadota</taxon>
        <taxon>Gammaproteobacteria</taxon>
        <taxon>Thiotrichales</taxon>
        <taxon>Thiotrichaceae</taxon>
        <taxon>Cocleimonas</taxon>
    </lineage>
</organism>
<evidence type="ECO:0000313" key="2">
    <source>
        <dbReference type="EMBL" id="TCJ87615.1"/>
    </source>
</evidence>
<feature type="transmembrane region" description="Helical" evidence="1">
    <location>
        <begin position="27"/>
        <end position="47"/>
    </location>
</feature>
<protein>
    <submittedName>
        <fullName evidence="2">Uncharacterized protein</fullName>
    </submittedName>
</protein>
<keyword evidence="1" id="KW-0812">Transmembrane</keyword>
<comment type="caution">
    <text evidence="2">The sequence shown here is derived from an EMBL/GenBank/DDBJ whole genome shotgun (WGS) entry which is preliminary data.</text>
</comment>
<evidence type="ECO:0000313" key="3">
    <source>
        <dbReference type="Proteomes" id="UP000294887"/>
    </source>
</evidence>
<feature type="transmembrane region" description="Helical" evidence="1">
    <location>
        <begin position="143"/>
        <end position="160"/>
    </location>
</feature>
<feature type="transmembrane region" description="Helical" evidence="1">
    <location>
        <begin position="53"/>
        <end position="73"/>
    </location>
</feature>
<keyword evidence="3" id="KW-1185">Reference proteome</keyword>
<dbReference type="OrthoDB" id="5772252at2"/>
<dbReference type="Proteomes" id="UP000294887">
    <property type="component" value="Unassembled WGS sequence"/>
</dbReference>
<accession>A0A4V2P900</accession>
<feature type="transmembrane region" description="Helical" evidence="1">
    <location>
        <begin position="166"/>
        <end position="183"/>
    </location>
</feature>
<dbReference type="EMBL" id="SMFQ01000003">
    <property type="protein sequence ID" value="TCJ87615.1"/>
    <property type="molecule type" value="Genomic_DNA"/>
</dbReference>
<dbReference type="RefSeq" id="WP_131905879.1">
    <property type="nucleotide sequence ID" value="NZ_BAAAFU010000004.1"/>
</dbReference>
<gene>
    <name evidence="2" type="ORF">EV695_2127</name>
</gene>
<proteinExistence type="predicted"/>
<sequence length="195" mass="22178">MNKKADKTANKPEPTLLHHPDGWFHRIFISEAILSILLILCFVGIAYTDVVGALSINFWLWMIPVFAVAAIILEWSRYIKGDIDGFHFIRQQILHWTAVFIAVKVIFILLQLGRLPNNATAFVLMMVMSLSTFLAGIYIGWRFLVLGVFIAIATIIAAYLETYVWILIPVVIFIVAMGIYMGWREFKSLSARIVS</sequence>
<feature type="transmembrane region" description="Helical" evidence="1">
    <location>
        <begin position="93"/>
        <end position="113"/>
    </location>
</feature>
<name>A0A4V2P900_9GAMM</name>
<feature type="transmembrane region" description="Helical" evidence="1">
    <location>
        <begin position="119"/>
        <end position="138"/>
    </location>
</feature>
<reference evidence="2 3" key="1">
    <citation type="submission" date="2019-03" db="EMBL/GenBank/DDBJ databases">
        <title>Genomic Encyclopedia of Type Strains, Phase IV (KMG-IV): sequencing the most valuable type-strain genomes for metagenomic binning, comparative biology and taxonomic classification.</title>
        <authorList>
            <person name="Goeker M."/>
        </authorList>
    </citation>
    <scope>NUCLEOTIDE SEQUENCE [LARGE SCALE GENOMIC DNA]</scope>
    <source>
        <strain evidence="2 3">DSM 24830</strain>
    </source>
</reference>
<evidence type="ECO:0000256" key="1">
    <source>
        <dbReference type="SAM" id="Phobius"/>
    </source>
</evidence>
<keyword evidence="1" id="KW-1133">Transmembrane helix</keyword>
<keyword evidence="1" id="KW-0472">Membrane</keyword>